<sequence length="97" mass="11045">MLVHLSRRQYLRFTLRSAAYDFQVLPFGLSLAPPDIHQVLEGCLGTDDIPDCEEEESTSGNEERQVTGKRSLGFRVRRNAAEFPLSAASWQLDRQHL</sequence>
<evidence type="ECO:0000256" key="1">
    <source>
        <dbReference type="SAM" id="MobiDB-lite"/>
    </source>
</evidence>
<dbReference type="Proteomes" id="UP001221898">
    <property type="component" value="Unassembled WGS sequence"/>
</dbReference>
<feature type="region of interest" description="Disordered" evidence="1">
    <location>
        <begin position="50"/>
        <end position="69"/>
    </location>
</feature>
<reference evidence="2" key="1">
    <citation type="journal article" date="2023" name="Science">
        <title>Genome structures resolve the early diversification of teleost fishes.</title>
        <authorList>
            <person name="Parey E."/>
            <person name="Louis A."/>
            <person name="Montfort J."/>
            <person name="Bouchez O."/>
            <person name="Roques C."/>
            <person name="Iampietro C."/>
            <person name="Lluch J."/>
            <person name="Castinel A."/>
            <person name="Donnadieu C."/>
            <person name="Desvignes T."/>
            <person name="Floi Bucao C."/>
            <person name="Jouanno E."/>
            <person name="Wen M."/>
            <person name="Mejri S."/>
            <person name="Dirks R."/>
            <person name="Jansen H."/>
            <person name="Henkel C."/>
            <person name="Chen W.J."/>
            <person name="Zahm M."/>
            <person name="Cabau C."/>
            <person name="Klopp C."/>
            <person name="Thompson A.W."/>
            <person name="Robinson-Rechavi M."/>
            <person name="Braasch I."/>
            <person name="Lecointre G."/>
            <person name="Bobe J."/>
            <person name="Postlethwait J.H."/>
            <person name="Berthelot C."/>
            <person name="Roest Crollius H."/>
            <person name="Guiguen Y."/>
        </authorList>
    </citation>
    <scope>NUCLEOTIDE SEQUENCE</scope>
    <source>
        <strain evidence="2">NC1722</strain>
    </source>
</reference>
<accession>A0AAD7SYJ9</accession>
<keyword evidence="3" id="KW-1185">Reference proteome</keyword>
<dbReference type="AlphaFoldDB" id="A0AAD7SYJ9"/>
<dbReference type="EMBL" id="JAINUG010000024">
    <property type="protein sequence ID" value="KAJ8411083.1"/>
    <property type="molecule type" value="Genomic_DNA"/>
</dbReference>
<gene>
    <name evidence="2" type="ORF">AAFF_G00181180</name>
</gene>
<proteinExistence type="predicted"/>
<organism evidence="2 3">
    <name type="scientific">Aldrovandia affinis</name>
    <dbReference type="NCBI Taxonomy" id="143900"/>
    <lineage>
        <taxon>Eukaryota</taxon>
        <taxon>Metazoa</taxon>
        <taxon>Chordata</taxon>
        <taxon>Craniata</taxon>
        <taxon>Vertebrata</taxon>
        <taxon>Euteleostomi</taxon>
        <taxon>Actinopterygii</taxon>
        <taxon>Neopterygii</taxon>
        <taxon>Teleostei</taxon>
        <taxon>Notacanthiformes</taxon>
        <taxon>Halosauridae</taxon>
        <taxon>Aldrovandia</taxon>
    </lineage>
</organism>
<evidence type="ECO:0000313" key="2">
    <source>
        <dbReference type="EMBL" id="KAJ8411083.1"/>
    </source>
</evidence>
<comment type="caution">
    <text evidence="2">The sequence shown here is derived from an EMBL/GenBank/DDBJ whole genome shotgun (WGS) entry which is preliminary data.</text>
</comment>
<name>A0AAD7SYJ9_9TELE</name>
<protein>
    <submittedName>
        <fullName evidence="2">Uncharacterized protein</fullName>
    </submittedName>
</protein>
<evidence type="ECO:0000313" key="3">
    <source>
        <dbReference type="Proteomes" id="UP001221898"/>
    </source>
</evidence>